<feature type="region of interest" description="Disordered" evidence="1">
    <location>
        <begin position="1"/>
        <end position="50"/>
    </location>
</feature>
<protein>
    <submittedName>
        <fullName evidence="2">Uncharacterized protein</fullName>
    </submittedName>
</protein>
<gene>
    <name evidence="2" type="ORF">PAL_GLEAN10023513</name>
</gene>
<organism evidence="2 3">
    <name type="scientific">Pteropus alecto</name>
    <name type="common">Black flying fox</name>
    <dbReference type="NCBI Taxonomy" id="9402"/>
    <lineage>
        <taxon>Eukaryota</taxon>
        <taxon>Metazoa</taxon>
        <taxon>Chordata</taxon>
        <taxon>Craniata</taxon>
        <taxon>Vertebrata</taxon>
        <taxon>Euteleostomi</taxon>
        <taxon>Mammalia</taxon>
        <taxon>Eutheria</taxon>
        <taxon>Laurasiatheria</taxon>
        <taxon>Chiroptera</taxon>
        <taxon>Yinpterochiroptera</taxon>
        <taxon>Pteropodoidea</taxon>
        <taxon>Pteropodidae</taxon>
        <taxon>Pteropodinae</taxon>
        <taxon>Pteropus</taxon>
    </lineage>
</organism>
<dbReference type="Proteomes" id="UP000010552">
    <property type="component" value="Unassembled WGS sequence"/>
</dbReference>
<keyword evidence="3" id="KW-1185">Reference proteome</keyword>
<evidence type="ECO:0000313" key="3">
    <source>
        <dbReference type="Proteomes" id="UP000010552"/>
    </source>
</evidence>
<dbReference type="EMBL" id="KB031042">
    <property type="protein sequence ID" value="ELK05451.1"/>
    <property type="molecule type" value="Genomic_DNA"/>
</dbReference>
<evidence type="ECO:0000256" key="1">
    <source>
        <dbReference type="SAM" id="MobiDB-lite"/>
    </source>
</evidence>
<dbReference type="AlphaFoldDB" id="L5K3X4"/>
<evidence type="ECO:0000313" key="2">
    <source>
        <dbReference type="EMBL" id="ELK05451.1"/>
    </source>
</evidence>
<reference evidence="3" key="1">
    <citation type="journal article" date="2013" name="Science">
        <title>Comparative analysis of bat genomes provides insight into the evolution of flight and immunity.</title>
        <authorList>
            <person name="Zhang G."/>
            <person name="Cowled C."/>
            <person name="Shi Z."/>
            <person name="Huang Z."/>
            <person name="Bishop-Lilly K.A."/>
            <person name="Fang X."/>
            <person name="Wynne J.W."/>
            <person name="Xiong Z."/>
            <person name="Baker M.L."/>
            <person name="Zhao W."/>
            <person name="Tachedjian M."/>
            <person name="Zhu Y."/>
            <person name="Zhou P."/>
            <person name="Jiang X."/>
            <person name="Ng J."/>
            <person name="Yang L."/>
            <person name="Wu L."/>
            <person name="Xiao J."/>
            <person name="Feng Y."/>
            <person name="Chen Y."/>
            <person name="Sun X."/>
            <person name="Zhang Y."/>
            <person name="Marsh G.A."/>
            <person name="Crameri G."/>
            <person name="Broder C.C."/>
            <person name="Frey K.G."/>
            <person name="Wang L.F."/>
            <person name="Wang J."/>
        </authorList>
    </citation>
    <scope>NUCLEOTIDE SEQUENCE [LARGE SCALE GENOMIC DNA]</scope>
</reference>
<accession>L5K3X4</accession>
<sequence>MRDQDSGLYYDVSEESPERPGLGVVEAKRGPPRVQTRGHVHGARSLPLPSLPSATAACPAERWTLLVPPYCI</sequence>
<dbReference type="InParanoid" id="L5K3X4"/>
<name>L5K3X4_PTEAL</name>
<proteinExistence type="predicted"/>